<gene>
    <name evidence="3" type="ORF">LY01_00588</name>
</gene>
<accession>A0A2S6IR77</accession>
<evidence type="ECO:0008006" key="5">
    <source>
        <dbReference type="Google" id="ProtNLM"/>
    </source>
</evidence>
<feature type="signal peptide" evidence="2">
    <location>
        <begin position="1"/>
        <end position="19"/>
    </location>
</feature>
<evidence type="ECO:0000313" key="4">
    <source>
        <dbReference type="Proteomes" id="UP000239002"/>
    </source>
</evidence>
<feature type="chain" id="PRO_5015459993" description="NlpE-like protein" evidence="2">
    <location>
        <begin position="20"/>
        <end position="164"/>
    </location>
</feature>
<sequence>MKYLIICIAIVLSSCSSQKINETMTPSDFQTGLEPYYQSWSGGAPGSSSGVSLYFPASILEGNQFLAIYFRGMEKKIASFTSNNKKMLVTRFDSPQRDKEMSLDPKKEYGNESPSLENLSFQLNNDQAIVAFLKNGKTIYVKLDKMIQKETIAYPSAPPQGNRN</sequence>
<name>A0A2S6IR77_9FLAO</name>
<reference evidence="3 4" key="1">
    <citation type="submission" date="2018-02" db="EMBL/GenBank/DDBJ databases">
        <title>Genomic Encyclopedia of Archaeal and Bacterial Type Strains, Phase II (KMG-II): from individual species to whole genera.</title>
        <authorList>
            <person name="Goeker M."/>
        </authorList>
    </citation>
    <scope>NUCLEOTIDE SEQUENCE [LARGE SCALE GENOMIC DNA]</scope>
    <source>
        <strain evidence="3 4">DSM 16809</strain>
    </source>
</reference>
<feature type="compositionally biased region" description="Basic and acidic residues" evidence="1">
    <location>
        <begin position="96"/>
        <end position="110"/>
    </location>
</feature>
<protein>
    <recommendedName>
        <fullName evidence="5">NlpE-like protein</fullName>
    </recommendedName>
</protein>
<feature type="region of interest" description="Disordered" evidence="1">
    <location>
        <begin position="96"/>
        <end position="115"/>
    </location>
</feature>
<organism evidence="3 4">
    <name type="scientific">Nonlabens xylanidelens</name>
    <dbReference type="NCBI Taxonomy" id="191564"/>
    <lineage>
        <taxon>Bacteria</taxon>
        <taxon>Pseudomonadati</taxon>
        <taxon>Bacteroidota</taxon>
        <taxon>Flavobacteriia</taxon>
        <taxon>Flavobacteriales</taxon>
        <taxon>Flavobacteriaceae</taxon>
        <taxon>Nonlabens</taxon>
    </lineage>
</organism>
<keyword evidence="2" id="KW-0732">Signal</keyword>
<evidence type="ECO:0000256" key="1">
    <source>
        <dbReference type="SAM" id="MobiDB-lite"/>
    </source>
</evidence>
<comment type="caution">
    <text evidence="3">The sequence shown here is derived from an EMBL/GenBank/DDBJ whole genome shotgun (WGS) entry which is preliminary data.</text>
</comment>
<dbReference type="EMBL" id="PTJE01000001">
    <property type="protein sequence ID" value="PPK96763.1"/>
    <property type="molecule type" value="Genomic_DNA"/>
</dbReference>
<keyword evidence="4" id="KW-1185">Reference proteome</keyword>
<dbReference type="AlphaFoldDB" id="A0A2S6IR77"/>
<proteinExistence type="predicted"/>
<dbReference type="OrthoDB" id="1364277at2"/>
<dbReference type="Proteomes" id="UP000239002">
    <property type="component" value="Unassembled WGS sequence"/>
</dbReference>
<dbReference type="RefSeq" id="WP_146080364.1">
    <property type="nucleotide sequence ID" value="NZ_MQVW01000027.1"/>
</dbReference>
<dbReference type="PROSITE" id="PS51257">
    <property type="entry name" value="PROKAR_LIPOPROTEIN"/>
    <property type="match status" value="1"/>
</dbReference>
<evidence type="ECO:0000256" key="2">
    <source>
        <dbReference type="SAM" id="SignalP"/>
    </source>
</evidence>
<evidence type="ECO:0000313" key="3">
    <source>
        <dbReference type="EMBL" id="PPK96763.1"/>
    </source>
</evidence>